<proteinExistence type="predicted"/>
<dbReference type="Proteomes" id="UP000193355">
    <property type="component" value="Unassembled WGS sequence"/>
</dbReference>
<protein>
    <submittedName>
        <fullName evidence="1">Uncharacterized protein, contains metal-binding DGC domain</fullName>
    </submittedName>
</protein>
<dbReference type="STRING" id="561720.SAMN06275492_14712"/>
<dbReference type="InterPro" id="IPR014958">
    <property type="entry name" value="DGC"/>
</dbReference>
<dbReference type="Pfam" id="PF08859">
    <property type="entry name" value="DGC"/>
    <property type="match status" value="1"/>
</dbReference>
<gene>
    <name evidence="1" type="ORF">SAMN06275492_14712</name>
</gene>
<accession>A0A1X7L4R4</accession>
<keyword evidence="2" id="KW-1185">Reference proteome</keyword>
<dbReference type="RefSeq" id="WP_085545597.1">
    <property type="nucleotide sequence ID" value="NZ_FXBB01000047.1"/>
</dbReference>
<sequence>MSESCCTGGNKVMILSCSGGSNVGQIANQAAIELTQEGKGKLSCLAAIGGGLSGFVQSAKDLETVVVDGCPVGCAKAIFKKEGIPIKNYLVVTDLDIEKKPNFDLKRDQIDKTKDAICRFIDGIEDEADDDETSPGCGCSCGCC</sequence>
<dbReference type="OrthoDB" id="2111735at2"/>
<dbReference type="PIRSF" id="PIRSF037181">
    <property type="entry name" value="DGC"/>
    <property type="match status" value="1"/>
</dbReference>
<evidence type="ECO:0000313" key="2">
    <source>
        <dbReference type="Proteomes" id="UP000193355"/>
    </source>
</evidence>
<dbReference type="EMBL" id="FXBB01000047">
    <property type="protein sequence ID" value="SMG48841.1"/>
    <property type="molecule type" value="Genomic_DNA"/>
</dbReference>
<name>A0A1X7L4R4_9BACT</name>
<reference evidence="2" key="1">
    <citation type="submission" date="2017-04" db="EMBL/GenBank/DDBJ databases">
        <authorList>
            <person name="Varghese N."/>
            <person name="Submissions S."/>
        </authorList>
    </citation>
    <scope>NUCLEOTIDE SEQUENCE [LARGE SCALE GENOMIC DNA]</scope>
    <source>
        <strain evidence="2">USBA 82</strain>
    </source>
</reference>
<dbReference type="AlphaFoldDB" id="A0A1X7L4R4"/>
<organism evidence="1 2">
    <name type="scientific">Dethiosulfovibrio salsuginis</name>
    <dbReference type="NCBI Taxonomy" id="561720"/>
    <lineage>
        <taxon>Bacteria</taxon>
        <taxon>Thermotogati</taxon>
        <taxon>Synergistota</taxon>
        <taxon>Synergistia</taxon>
        <taxon>Synergistales</taxon>
        <taxon>Dethiosulfovibrionaceae</taxon>
        <taxon>Dethiosulfovibrio</taxon>
    </lineage>
</organism>
<evidence type="ECO:0000313" key="1">
    <source>
        <dbReference type="EMBL" id="SMG48841.1"/>
    </source>
</evidence>